<proteinExistence type="predicted"/>
<comment type="caution">
    <text evidence="2">The sequence shown here is derived from an EMBL/GenBank/DDBJ whole genome shotgun (WGS) entry which is preliminary data.</text>
</comment>
<organism evidence="2 3">
    <name type="scientific">Paenibacillus solani</name>
    <dbReference type="NCBI Taxonomy" id="1705565"/>
    <lineage>
        <taxon>Bacteria</taxon>
        <taxon>Bacillati</taxon>
        <taxon>Bacillota</taxon>
        <taxon>Bacilli</taxon>
        <taxon>Bacillales</taxon>
        <taxon>Paenibacillaceae</taxon>
        <taxon>Paenibacillus</taxon>
    </lineage>
</organism>
<sequence>MVDSTHIKANASIGNSEKVVVEKKPSEYFRDLEQEAHRIESELNPDPNKKKRGKSRKKNARKGSNAKQI</sequence>
<feature type="region of interest" description="Disordered" evidence="1">
    <location>
        <begin position="34"/>
        <end position="69"/>
    </location>
</feature>
<dbReference type="AlphaFoldDB" id="A0A0M1NJ17"/>
<name>A0A0M1NJ17_9BACL</name>
<evidence type="ECO:0000313" key="2">
    <source>
        <dbReference type="EMBL" id="KOR82253.1"/>
    </source>
</evidence>
<evidence type="ECO:0000313" key="3">
    <source>
        <dbReference type="Proteomes" id="UP000036932"/>
    </source>
</evidence>
<protein>
    <submittedName>
        <fullName evidence="2">Uncharacterized protein</fullName>
    </submittedName>
</protein>
<accession>A0A0M1NJ17</accession>
<evidence type="ECO:0000256" key="1">
    <source>
        <dbReference type="SAM" id="MobiDB-lite"/>
    </source>
</evidence>
<gene>
    <name evidence="2" type="ORF">AM231_18080</name>
</gene>
<feature type="compositionally biased region" description="Basic residues" evidence="1">
    <location>
        <begin position="49"/>
        <end position="61"/>
    </location>
</feature>
<dbReference type="PATRIC" id="fig|1705565.3.peg.5559"/>
<dbReference type="Proteomes" id="UP000036932">
    <property type="component" value="Unassembled WGS sequence"/>
</dbReference>
<reference evidence="3" key="1">
    <citation type="submission" date="2015-08" db="EMBL/GenBank/DDBJ databases">
        <title>Genome sequencing project for genomic taxonomy and phylogenomics of Bacillus-like bacteria.</title>
        <authorList>
            <person name="Liu B."/>
            <person name="Wang J."/>
            <person name="Zhu Y."/>
            <person name="Liu G."/>
            <person name="Chen Q."/>
            <person name="Chen Z."/>
            <person name="Lan J."/>
            <person name="Che J."/>
            <person name="Ge C."/>
            <person name="Shi H."/>
            <person name="Pan Z."/>
            <person name="Liu X."/>
        </authorList>
    </citation>
    <scope>NUCLEOTIDE SEQUENCE [LARGE SCALE GENOMIC DNA]</scope>
    <source>
        <strain evidence="3">FJAT-22460</strain>
    </source>
</reference>
<dbReference type="EMBL" id="LIUT01000003">
    <property type="protein sequence ID" value="KOR82253.1"/>
    <property type="molecule type" value="Genomic_DNA"/>
</dbReference>
<keyword evidence="3" id="KW-1185">Reference proteome</keyword>